<proteinExistence type="predicted"/>
<dbReference type="RefSeq" id="WP_176030280.1">
    <property type="nucleotide sequence ID" value="NZ_JBHSJV010000001.1"/>
</dbReference>
<keyword evidence="2" id="KW-1185">Reference proteome</keyword>
<protein>
    <submittedName>
        <fullName evidence="1">Uncharacterized protein</fullName>
    </submittedName>
</protein>
<organism evidence="1 2">
    <name type="scientific">Aquimarina hainanensis</name>
    <dbReference type="NCBI Taxonomy" id="1578017"/>
    <lineage>
        <taxon>Bacteria</taxon>
        <taxon>Pseudomonadati</taxon>
        <taxon>Bacteroidota</taxon>
        <taxon>Flavobacteriia</taxon>
        <taxon>Flavobacteriales</taxon>
        <taxon>Flavobacteriaceae</taxon>
        <taxon>Aquimarina</taxon>
    </lineage>
</organism>
<name>A0ABW5NDS7_9FLAO</name>
<sequence>MQENITLEQFNAQDLSQKYNDVWNRGIHLFTKNDRNRDFYYSIFYVDFLFAEVVYNKLNGEVIAIKSFKDRDKLMFYLWEDFS</sequence>
<dbReference type="Proteomes" id="UP001597459">
    <property type="component" value="Unassembled WGS sequence"/>
</dbReference>
<evidence type="ECO:0000313" key="1">
    <source>
        <dbReference type="EMBL" id="MFD2592728.1"/>
    </source>
</evidence>
<gene>
    <name evidence="1" type="ORF">ACFSTE_17965</name>
</gene>
<evidence type="ECO:0000313" key="2">
    <source>
        <dbReference type="Proteomes" id="UP001597459"/>
    </source>
</evidence>
<reference evidence="2" key="1">
    <citation type="journal article" date="2019" name="Int. J. Syst. Evol. Microbiol.">
        <title>The Global Catalogue of Microorganisms (GCM) 10K type strain sequencing project: providing services to taxonomists for standard genome sequencing and annotation.</title>
        <authorList>
            <consortium name="The Broad Institute Genomics Platform"/>
            <consortium name="The Broad Institute Genome Sequencing Center for Infectious Disease"/>
            <person name="Wu L."/>
            <person name="Ma J."/>
        </authorList>
    </citation>
    <scope>NUCLEOTIDE SEQUENCE [LARGE SCALE GENOMIC DNA]</scope>
    <source>
        <strain evidence="2">KCTC 42423</strain>
    </source>
</reference>
<dbReference type="EMBL" id="JBHULX010000039">
    <property type="protein sequence ID" value="MFD2592728.1"/>
    <property type="molecule type" value="Genomic_DNA"/>
</dbReference>
<accession>A0ABW5NDS7</accession>
<comment type="caution">
    <text evidence="1">The sequence shown here is derived from an EMBL/GenBank/DDBJ whole genome shotgun (WGS) entry which is preliminary data.</text>
</comment>